<accession>A0A9J6B263</accession>
<proteinExistence type="predicted"/>
<dbReference type="Proteomes" id="UP000824120">
    <property type="component" value="Chromosome 1"/>
</dbReference>
<dbReference type="PANTHER" id="PTHR33499">
    <property type="entry name" value="OS12G0282400 PROTEIN-RELATED"/>
    <property type="match status" value="1"/>
</dbReference>
<comment type="caution">
    <text evidence="2">The sequence shown here is derived from an EMBL/GenBank/DDBJ whole genome shotgun (WGS) entry which is preliminary data.</text>
</comment>
<sequence length="160" mass="18165">MCQRVSTRVIGNGWLRSIIERKNLSIGSKPIREIIYELGGKHGNPPNMATIFFETRKKDKKLCEPETYKKYRKNHVVGFCGGITSRDLKGGSSAKADLLEDLIASKKEKAALLEELNSSRKENESMKRRMDNIEKKCKRFESAMFGHQSPSRSPSEQNTS</sequence>
<dbReference type="OrthoDB" id="1301679at2759"/>
<feature type="coiled-coil region" evidence="1">
    <location>
        <begin position="95"/>
        <end position="143"/>
    </location>
</feature>
<gene>
    <name evidence="2" type="ORF">H5410_002383</name>
</gene>
<dbReference type="PANTHER" id="PTHR33499:SF35">
    <property type="entry name" value="TRANSPOSASE MUDR PLANT DOMAIN-CONTAINING PROTEIN"/>
    <property type="match status" value="1"/>
</dbReference>
<evidence type="ECO:0000256" key="1">
    <source>
        <dbReference type="SAM" id="Coils"/>
    </source>
</evidence>
<name>A0A9J6B263_SOLCO</name>
<evidence type="ECO:0000313" key="2">
    <source>
        <dbReference type="EMBL" id="KAG5630666.1"/>
    </source>
</evidence>
<keyword evidence="3" id="KW-1185">Reference proteome</keyword>
<reference evidence="2 3" key="1">
    <citation type="submission" date="2020-09" db="EMBL/GenBank/DDBJ databases">
        <title>De no assembly of potato wild relative species, Solanum commersonii.</title>
        <authorList>
            <person name="Cho K."/>
        </authorList>
    </citation>
    <scope>NUCLEOTIDE SEQUENCE [LARGE SCALE GENOMIC DNA]</scope>
    <source>
        <strain evidence="2">LZ3.2</strain>
        <tissue evidence="2">Leaf</tissue>
    </source>
</reference>
<dbReference type="AlphaFoldDB" id="A0A9J6B263"/>
<dbReference type="EMBL" id="JACXVP010000001">
    <property type="protein sequence ID" value="KAG5630666.1"/>
    <property type="molecule type" value="Genomic_DNA"/>
</dbReference>
<protein>
    <submittedName>
        <fullName evidence="2">Uncharacterized protein</fullName>
    </submittedName>
</protein>
<keyword evidence="1" id="KW-0175">Coiled coil</keyword>
<organism evidence="2 3">
    <name type="scientific">Solanum commersonii</name>
    <name type="common">Commerson's wild potato</name>
    <name type="synonym">Commerson's nightshade</name>
    <dbReference type="NCBI Taxonomy" id="4109"/>
    <lineage>
        <taxon>Eukaryota</taxon>
        <taxon>Viridiplantae</taxon>
        <taxon>Streptophyta</taxon>
        <taxon>Embryophyta</taxon>
        <taxon>Tracheophyta</taxon>
        <taxon>Spermatophyta</taxon>
        <taxon>Magnoliopsida</taxon>
        <taxon>eudicotyledons</taxon>
        <taxon>Gunneridae</taxon>
        <taxon>Pentapetalae</taxon>
        <taxon>asterids</taxon>
        <taxon>lamiids</taxon>
        <taxon>Solanales</taxon>
        <taxon>Solanaceae</taxon>
        <taxon>Solanoideae</taxon>
        <taxon>Solaneae</taxon>
        <taxon>Solanum</taxon>
    </lineage>
</organism>
<evidence type="ECO:0000313" key="3">
    <source>
        <dbReference type="Proteomes" id="UP000824120"/>
    </source>
</evidence>